<protein>
    <submittedName>
        <fullName evidence="3">DUF4142 domain-containing protein</fullName>
    </submittedName>
</protein>
<evidence type="ECO:0000313" key="4">
    <source>
        <dbReference type="Proteomes" id="UP000663918"/>
    </source>
</evidence>
<keyword evidence="4" id="KW-1185">Reference proteome</keyword>
<keyword evidence="1" id="KW-0732">Signal</keyword>
<dbReference type="Gene3D" id="1.20.1260.10">
    <property type="match status" value="1"/>
</dbReference>
<dbReference type="KEGG" id="bgoe:IFJ75_08600"/>
<feature type="domain" description="DUF4142" evidence="2">
    <location>
        <begin position="40"/>
        <end position="174"/>
    </location>
</feature>
<dbReference type="PANTHER" id="PTHR38593">
    <property type="entry name" value="BLR2558 PROTEIN"/>
    <property type="match status" value="1"/>
</dbReference>
<evidence type="ECO:0000313" key="3">
    <source>
        <dbReference type="EMBL" id="QTC92887.1"/>
    </source>
</evidence>
<gene>
    <name evidence="3" type="ORF">IFJ75_08600</name>
</gene>
<organism evidence="3 4">
    <name type="scientific">Brevundimonas goettingensis</name>
    <dbReference type="NCBI Taxonomy" id="2774190"/>
    <lineage>
        <taxon>Bacteria</taxon>
        <taxon>Pseudomonadati</taxon>
        <taxon>Pseudomonadota</taxon>
        <taxon>Alphaproteobacteria</taxon>
        <taxon>Caulobacterales</taxon>
        <taxon>Caulobacteraceae</taxon>
        <taxon>Brevundimonas</taxon>
    </lineage>
</organism>
<feature type="chain" id="PRO_5036834030" evidence="1">
    <location>
        <begin position="21"/>
        <end position="176"/>
    </location>
</feature>
<name>A0A975C7B0_9CAUL</name>
<dbReference type="EMBL" id="CP062222">
    <property type="protein sequence ID" value="QTC92887.1"/>
    <property type="molecule type" value="Genomic_DNA"/>
</dbReference>
<dbReference type="AlphaFoldDB" id="A0A975C7B0"/>
<evidence type="ECO:0000256" key="1">
    <source>
        <dbReference type="SAM" id="SignalP"/>
    </source>
</evidence>
<reference evidence="3" key="1">
    <citation type="submission" date="2020-09" db="EMBL/GenBank/DDBJ databases">
        <title>Brevundimonas sp. LVF2 isolated from a puddle in Goettingen, Germany.</title>
        <authorList>
            <person name="Friedrich I."/>
            <person name="Klassen A."/>
            <person name="Hannes N."/>
            <person name="Schneider D."/>
            <person name="Hertel R."/>
            <person name="Daniel R."/>
        </authorList>
    </citation>
    <scope>NUCLEOTIDE SEQUENCE</scope>
    <source>
        <strain evidence="3">LVF2</strain>
    </source>
</reference>
<accession>A0A975C7B0</accession>
<proteinExistence type="predicted"/>
<dbReference type="InterPro" id="IPR025419">
    <property type="entry name" value="DUF4142"/>
</dbReference>
<feature type="signal peptide" evidence="1">
    <location>
        <begin position="1"/>
        <end position="20"/>
    </location>
</feature>
<dbReference type="Proteomes" id="UP000663918">
    <property type="component" value="Chromosome"/>
</dbReference>
<sequence length="176" mass="19054">MKLLLAASACACLIAGAASAQTFDYNWTPAGTLAPTPPAPTFLMFAGAGDLYEVQSSQLVLETTQNPDIRRFAQMMVEHHTKTTRDAAAAAMRAGMTAPTPMLDAPKMAMLASLQKYDGVERDRLYLAQQMMAHKEALGLMKTYAETGDTPELKAAAQATVMIVQSHLSMVERLMR</sequence>
<evidence type="ECO:0000259" key="2">
    <source>
        <dbReference type="Pfam" id="PF13628"/>
    </source>
</evidence>
<dbReference type="PANTHER" id="PTHR38593:SF1">
    <property type="entry name" value="BLR2558 PROTEIN"/>
    <property type="match status" value="1"/>
</dbReference>
<dbReference type="InterPro" id="IPR012347">
    <property type="entry name" value="Ferritin-like"/>
</dbReference>
<dbReference type="RefSeq" id="WP_207932167.1">
    <property type="nucleotide sequence ID" value="NZ_CP062222.1"/>
</dbReference>
<dbReference type="Pfam" id="PF13628">
    <property type="entry name" value="DUF4142"/>
    <property type="match status" value="1"/>
</dbReference>